<feature type="compositionally biased region" description="Polar residues" evidence="1">
    <location>
        <begin position="166"/>
        <end position="189"/>
    </location>
</feature>
<dbReference type="Proteomes" id="UP000828390">
    <property type="component" value="Unassembled WGS sequence"/>
</dbReference>
<accession>A0A9D4CWX8</accession>
<evidence type="ECO:0000313" key="2">
    <source>
        <dbReference type="EMBL" id="KAH3734983.1"/>
    </source>
</evidence>
<reference evidence="2" key="2">
    <citation type="submission" date="2020-11" db="EMBL/GenBank/DDBJ databases">
        <authorList>
            <person name="McCartney M.A."/>
            <person name="Auch B."/>
            <person name="Kono T."/>
            <person name="Mallez S."/>
            <person name="Becker A."/>
            <person name="Gohl D.M."/>
            <person name="Silverstein K.A.T."/>
            <person name="Koren S."/>
            <person name="Bechman K.B."/>
            <person name="Herman A."/>
            <person name="Abrahante J.E."/>
            <person name="Garbe J."/>
        </authorList>
    </citation>
    <scope>NUCLEOTIDE SEQUENCE</scope>
    <source>
        <strain evidence="2">Duluth1</strain>
        <tissue evidence="2">Whole animal</tissue>
    </source>
</reference>
<keyword evidence="3" id="KW-1185">Reference proteome</keyword>
<evidence type="ECO:0000256" key="1">
    <source>
        <dbReference type="SAM" id="MobiDB-lite"/>
    </source>
</evidence>
<comment type="caution">
    <text evidence="2">The sequence shown here is derived from an EMBL/GenBank/DDBJ whole genome shotgun (WGS) entry which is preliminary data.</text>
</comment>
<dbReference type="EMBL" id="JAIWYP010000011">
    <property type="protein sequence ID" value="KAH3734983.1"/>
    <property type="molecule type" value="Genomic_DNA"/>
</dbReference>
<name>A0A9D4CWX8_DREPO</name>
<organism evidence="2 3">
    <name type="scientific">Dreissena polymorpha</name>
    <name type="common">Zebra mussel</name>
    <name type="synonym">Mytilus polymorpha</name>
    <dbReference type="NCBI Taxonomy" id="45954"/>
    <lineage>
        <taxon>Eukaryota</taxon>
        <taxon>Metazoa</taxon>
        <taxon>Spiralia</taxon>
        <taxon>Lophotrochozoa</taxon>
        <taxon>Mollusca</taxon>
        <taxon>Bivalvia</taxon>
        <taxon>Autobranchia</taxon>
        <taxon>Heteroconchia</taxon>
        <taxon>Euheterodonta</taxon>
        <taxon>Imparidentia</taxon>
        <taxon>Neoheterodontei</taxon>
        <taxon>Myida</taxon>
        <taxon>Dreissenoidea</taxon>
        <taxon>Dreissenidae</taxon>
        <taxon>Dreissena</taxon>
    </lineage>
</organism>
<gene>
    <name evidence="2" type="ORF">DPMN_041443</name>
</gene>
<feature type="region of interest" description="Disordered" evidence="1">
    <location>
        <begin position="166"/>
        <end position="195"/>
    </location>
</feature>
<sequence length="195" mass="21751">MSVTQTPGHEGLRLPLESGSVEMGTLTSRRRIQFQPRDWSLFKQDKPSERDDAPQIGYLMQRLNGPVGSADLPDGVTLPVANVEAMHELEEKLRDDTTIQVMTDHSSRSRYQQETPRQSVTVQDSLPDRRSTIRRLTDSLRRCQDRLGTCNRLPYSLRRCQTVSQTGGAHAGDSQTVCNGAKTVSQTSKAPARDS</sequence>
<proteinExistence type="predicted"/>
<feature type="region of interest" description="Disordered" evidence="1">
    <location>
        <begin position="1"/>
        <end position="21"/>
    </location>
</feature>
<protein>
    <submittedName>
        <fullName evidence="2">Uncharacterized protein</fullName>
    </submittedName>
</protein>
<reference evidence="2" key="1">
    <citation type="journal article" date="2019" name="bioRxiv">
        <title>The Genome of the Zebra Mussel, Dreissena polymorpha: A Resource for Invasive Species Research.</title>
        <authorList>
            <person name="McCartney M.A."/>
            <person name="Auch B."/>
            <person name="Kono T."/>
            <person name="Mallez S."/>
            <person name="Zhang Y."/>
            <person name="Obille A."/>
            <person name="Becker A."/>
            <person name="Abrahante J.E."/>
            <person name="Garbe J."/>
            <person name="Badalamenti J.P."/>
            <person name="Herman A."/>
            <person name="Mangelson H."/>
            <person name="Liachko I."/>
            <person name="Sullivan S."/>
            <person name="Sone E.D."/>
            <person name="Koren S."/>
            <person name="Silverstein K.A.T."/>
            <person name="Beckman K.B."/>
            <person name="Gohl D.M."/>
        </authorList>
    </citation>
    <scope>NUCLEOTIDE SEQUENCE</scope>
    <source>
        <strain evidence="2">Duluth1</strain>
        <tissue evidence="2">Whole animal</tissue>
    </source>
</reference>
<dbReference type="AlphaFoldDB" id="A0A9D4CWX8"/>
<evidence type="ECO:0000313" key="3">
    <source>
        <dbReference type="Proteomes" id="UP000828390"/>
    </source>
</evidence>